<dbReference type="PANTHER" id="PTHR19384">
    <property type="entry name" value="NITRIC OXIDE SYNTHASE-RELATED"/>
    <property type="match status" value="1"/>
</dbReference>
<dbReference type="AlphaFoldDB" id="A0A915C3I3"/>
<dbReference type="InterPro" id="IPR039261">
    <property type="entry name" value="FNR_nucleotide-bd"/>
</dbReference>
<dbReference type="GO" id="GO:0016491">
    <property type="term" value="F:oxidoreductase activity"/>
    <property type="evidence" value="ECO:0007669"/>
    <property type="project" value="TreeGrafter"/>
</dbReference>
<protein>
    <submittedName>
        <fullName evidence="3">Uncharacterized protein</fullName>
    </submittedName>
</protein>
<dbReference type="GO" id="GO:0005829">
    <property type="term" value="C:cytosol"/>
    <property type="evidence" value="ECO:0007669"/>
    <property type="project" value="TreeGrafter"/>
</dbReference>
<dbReference type="Proteomes" id="UP000887569">
    <property type="component" value="Unplaced"/>
</dbReference>
<dbReference type="Gene3D" id="3.40.50.80">
    <property type="entry name" value="Nucleotide-binding domain of ferredoxin-NADP reductase (FNR) module"/>
    <property type="match status" value="1"/>
</dbReference>
<dbReference type="PANTHER" id="PTHR19384:SF10">
    <property type="entry name" value="NADPH-DEPENDENT DIFLAVIN OXIDOREDUCTASE 1"/>
    <property type="match status" value="1"/>
</dbReference>
<reference evidence="3" key="1">
    <citation type="submission" date="2022-11" db="UniProtKB">
        <authorList>
            <consortium name="WormBaseParasite"/>
        </authorList>
    </citation>
    <scope>IDENTIFICATION</scope>
</reference>
<sequence>VYVQDKIYEYADKIWDLLENNNGFVFIAGRADNMPNDVMEQFKKIASSKGVDGERYFASLESKGRVQFETWN</sequence>
<dbReference type="SUPFAM" id="SSF52343">
    <property type="entry name" value="Ferredoxin reductase-like, C-terminal NADP-linked domain"/>
    <property type="match status" value="1"/>
</dbReference>
<keyword evidence="1" id="KW-0285">Flavoprotein</keyword>
<evidence type="ECO:0000313" key="3">
    <source>
        <dbReference type="WBParaSite" id="PgR079_g011_t01"/>
    </source>
</evidence>
<dbReference type="GO" id="GO:0050660">
    <property type="term" value="F:flavin adenine dinucleotide binding"/>
    <property type="evidence" value="ECO:0007669"/>
    <property type="project" value="TreeGrafter"/>
</dbReference>
<accession>A0A915C3I3</accession>
<keyword evidence="2" id="KW-1185">Reference proteome</keyword>
<dbReference type="GO" id="GO:0010181">
    <property type="term" value="F:FMN binding"/>
    <property type="evidence" value="ECO:0007669"/>
    <property type="project" value="TreeGrafter"/>
</dbReference>
<dbReference type="WBParaSite" id="PgR079_g011_t01">
    <property type="protein sequence ID" value="PgR079_g011_t01"/>
    <property type="gene ID" value="PgR079_g011"/>
</dbReference>
<evidence type="ECO:0000256" key="1">
    <source>
        <dbReference type="ARBA" id="ARBA00022630"/>
    </source>
</evidence>
<name>A0A915C3I3_PARUN</name>
<organism evidence="2 3">
    <name type="scientific">Parascaris univalens</name>
    <name type="common">Nematode worm</name>
    <dbReference type="NCBI Taxonomy" id="6257"/>
    <lineage>
        <taxon>Eukaryota</taxon>
        <taxon>Metazoa</taxon>
        <taxon>Ecdysozoa</taxon>
        <taxon>Nematoda</taxon>
        <taxon>Chromadorea</taxon>
        <taxon>Rhabditida</taxon>
        <taxon>Spirurina</taxon>
        <taxon>Ascaridomorpha</taxon>
        <taxon>Ascaridoidea</taxon>
        <taxon>Ascarididae</taxon>
        <taxon>Parascaris</taxon>
    </lineage>
</organism>
<evidence type="ECO:0000313" key="2">
    <source>
        <dbReference type="Proteomes" id="UP000887569"/>
    </source>
</evidence>
<proteinExistence type="predicted"/>